<sequence length="390" mass="43847">MIFDMKKSLLLVSMLIGISVYFVNGQNTAEKLLDAEDKLSIGGYAQIDYNQPLSSDVHQNGKMDIHRLVMMFAYRFNERTQFVTEIEYEHVSEVYVEQAFLNYRINNWLNFRGGLLLIPMGIVNEYHEPATYNGVERPNLDSRIVPTTWREIGAGFTGTFQQLDLKYQLYLVNGFKSYDGGGKLSGGNALRGGRQKGAESILTHPNLSTKFDYYGIPGLRLGLSAYTGKTQTSLYNGIPKDDQALEAMADSSVIGLNMLGLDARYSTNGWVFRGQLNYASLNNTDEYNAFAGKDLGSQLFGYYVEAGYDLLNKQSTEQKLVPFVRYEKHNTHQKVDGIAKNLAYDRTDITAGIGWWMAAGAVLKADLQWFGNEATDDYTKQLNLGIGIWF</sequence>
<evidence type="ECO:0008006" key="3">
    <source>
        <dbReference type="Google" id="ProtNLM"/>
    </source>
</evidence>
<dbReference type="InterPro" id="IPR023614">
    <property type="entry name" value="Porin_dom_sf"/>
</dbReference>
<dbReference type="AlphaFoldDB" id="A0A0L8V2I1"/>
<dbReference type="SUPFAM" id="SSF56935">
    <property type="entry name" value="Porins"/>
    <property type="match status" value="1"/>
</dbReference>
<name>A0A0L8V2I1_9BACT</name>
<accession>A0A0L8V2I1</accession>
<organism evidence="1 2">
    <name type="scientific">Sunxiuqinia dokdonensis</name>
    <dbReference type="NCBI Taxonomy" id="1409788"/>
    <lineage>
        <taxon>Bacteria</taxon>
        <taxon>Pseudomonadati</taxon>
        <taxon>Bacteroidota</taxon>
        <taxon>Bacteroidia</taxon>
        <taxon>Marinilabiliales</taxon>
        <taxon>Prolixibacteraceae</taxon>
        <taxon>Sunxiuqinia</taxon>
    </lineage>
</organism>
<evidence type="ECO:0000313" key="1">
    <source>
        <dbReference type="EMBL" id="KOH42614.1"/>
    </source>
</evidence>
<dbReference type="PATRIC" id="fig|1409788.3.peg.4675"/>
<gene>
    <name evidence="1" type="ORF">NC99_45690</name>
</gene>
<comment type="caution">
    <text evidence="1">The sequence shown here is derived from an EMBL/GenBank/DDBJ whole genome shotgun (WGS) entry which is preliminary data.</text>
</comment>
<dbReference type="EMBL" id="LGIA01000220">
    <property type="protein sequence ID" value="KOH42614.1"/>
    <property type="molecule type" value="Genomic_DNA"/>
</dbReference>
<dbReference type="STRING" id="1409788.NC99_45690"/>
<evidence type="ECO:0000313" key="2">
    <source>
        <dbReference type="Proteomes" id="UP000036958"/>
    </source>
</evidence>
<reference evidence="2" key="1">
    <citation type="submission" date="2015-07" db="EMBL/GenBank/DDBJ databases">
        <title>Genome sequencing of Sunxiuqinia dokdonensis strain SK.</title>
        <authorList>
            <person name="Ahn S."/>
            <person name="Kim B.-C."/>
        </authorList>
    </citation>
    <scope>NUCLEOTIDE SEQUENCE [LARGE SCALE GENOMIC DNA]</scope>
    <source>
        <strain evidence="2">SK</strain>
    </source>
</reference>
<dbReference type="Gene3D" id="2.40.160.10">
    <property type="entry name" value="Porin"/>
    <property type="match status" value="1"/>
</dbReference>
<proteinExistence type="predicted"/>
<protein>
    <recommendedName>
        <fullName evidence="3">Phosphate-selective porin O and P</fullName>
    </recommendedName>
</protein>
<keyword evidence="2" id="KW-1185">Reference proteome</keyword>
<dbReference type="Proteomes" id="UP000036958">
    <property type="component" value="Unassembled WGS sequence"/>
</dbReference>